<sequence>MARGGQPARASATAVGRWPFVGRTSILDSIGEALGAGHTAAVLLYGQSGVGKTRLGNECADRAAAAGHPVARVSANRSLAQIPLGALVALLAPGRAGEADPSGITDDFVKLYGYARRVISALGDGRRLVLLVDDLPALDSLSVALLAQLVEAGAVLLLATVRDGEAVPDAFLGLWSGDRALRVDVPLLRRGECHALLGAVLGGTVSASCVAGLYRASRGNALHLRELVLGARADGSLAAVNGAWRLTRPPAATVALRDLLTIRLETVTDPAERAVLERLALCHPLAVDEFPDEADRRSLARLDEIGLVRLDESGGRMVAELSHPQYAEVVRGGLSRLRARALLLEQAELADRRPGGNVDALRVASWRLAATGTADPGLLLRAARLARMAHDFPAVQRLAGAAAGAATTMSGGAELLLLLGEAQGELGQPDEALSTLTRAAGLPAAPPVAARLAVARAMILGYHCGRPDDALAVLRAARRALPGQDEVLAYAAAGLFGDADETAAALAELDSVGPRAGRGTDWAMAVVPALATAGRTDEAVAVAADAVAEWHGPGRGAARHASEPLMAQALALSEDGRLDEAVAAARRALAQALDDGLDRSACAAGSRLAGVYLLAGRPRSAFRLYRDVVSGARSYGLDSQRQLALCGLTVAAAWLGDVAAARAAWTELPPAAGPAGAWRVVADAWLSAAEGDLRTAIGLLEAGGDEARRRGQSTVAAALWHDVARLGRPDRAAPHLVELAAAGRSPLVTARAAHATARVERDVAGLVETVNAFDGMGAVLFAAEVAADAARTARAAGSPRKAAALLARATALSRRCEGACTPALLAAGSVEPLTAREREIAMMAAAGLPSRDIAERLVLSVRTVDNHLRAGYQKLGVSSRVELRAALQLAK</sequence>
<dbReference type="SUPFAM" id="SSF48452">
    <property type="entry name" value="TPR-like"/>
    <property type="match status" value="2"/>
</dbReference>
<protein>
    <submittedName>
        <fullName evidence="4">LuxR C-terminal-related transcriptional regulator</fullName>
    </submittedName>
</protein>
<evidence type="ECO:0000313" key="5">
    <source>
        <dbReference type="Proteomes" id="UP001602245"/>
    </source>
</evidence>
<dbReference type="SUPFAM" id="SSF52540">
    <property type="entry name" value="P-loop containing nucleoside triphosphate hydrolases"/>
    <property type="match status" value="1"/>
</dbReference>
<dbReference type="CDD" id="cd06170">
    <property type="entry name" value="LuxR_C_like"/>
    <property type="match status" value="1"/>
</dbReference>
<organism evidence="4 5">
    <name type="scientific">Paractinoplanes globisporus</name>
    <dbReference type="NCBI Taxonomy" id="113565"/>
    <lineage>
        <taxon>Bacteria</taxon>
        <taxon>Bacillati</taxon>
        <taxon>Actinomycetota</taxon>
        <taxon>Actinomycetes</taxon>
        <taxon>Micromonosporales</taxon>
        <taxon>Micromonosporaceae</taxon>
        <taxon>Paractinoplanes</taxon>
    </lineage>
</organism>
<keyword evidence="5" id="KW-1185">Reference proteome</keyword>
<comment type="caution">
    <text evidence="4">The sequence shown here is derived from an EMBL/GenBank/DDBJ whole genome shotgun (WGS) entry which is preliminary data.</text>
</comment>
<feature type="domain" description="HTH luxR-type" evidence="3">
    <location>
        <begin position="826"/>
        <end position="891"/>
    </location>
</feature>
<evidence type="ECO:0000259" key="3">
    <source>
        <dbReference type="PROSITE" id="PS50043"/>
    </source>
</evidence>
<dbReference type="PANTHER" id="PTHR16305:SF28">
    <property type="entry name" value="GUANYLATE CYCLASE DOMAIN-CONTAINING PROTEIN"/>
    <property type="match status" value="1"/>
</dbReference>
<dbReference type="InterPro" id="IPR000792">
    <property type="entry name" value="Tscrpt_reg_LuxR_C"/>
</dbReference>
<evidence type="ECO:0000256" key="2">
    <source>
        <dbReference type="ARBA" id="ARBA00022840"/>
    </source>
</evidence>
<dbReference type="RefSeq" id="WP_169516331.1">
    <property type="nucleotide sequence ID" value="NZ_JBIAZU010000001.1"/>
</dbReference>
<dbReference type="SMART" id="SM00421">
    <property type="entry name" value="HTH_LUXR"/>
    <property type="match status" value="1"/>
</dbReference>
<name>A0ABW6W6M5_9ACTN</name>
<dbReference type="InterPro" id="IPR016032">
    <property type="entry name" value="Sig_transdc_resp-reg_C-effctor"/>
</dbReference>
<reference evidence="4 5" key="1">
    <citation type="submission" date="2024-10" db="EMBL/GenBank/DDBJ databases">
        <title>The Natural Products Discovery Center: Release of the First 8490 Sequenced Strains for Exploring Actinobacteria Biosynthetic Diversity.</title>
        <authorList>
            <person name="Kalkreuter E."/>
            <person name="Kautsar S.A."/>
            <person name="Yang D."/>
            <person name="Bader C.D."/>
            <person name="Teijaro C.N."/>
            <person name="Fluegel L."/>
            <person name="Davis C.M."/>
            <person name="Simpson J.R."/>
            <person name="Lauterbach L."/>
            <person name="Steele A.D."/>
            <person name="Gui C."/>
            <person name="Meng S."/>
            <person name="Li G."/>
            <person name="Viehrig K."/>
            <person name="Ye F."/>
            <person name="Su P."/>
            <person name="Kiefer A.F."/>
            <person name="Nichols A."/>
            <person name="Cepeda A.J."/>
            <person name="Yan W."/>
            <person name="Fan B."/>
            <person name="Jiang Y."/>
            <person name="Adhikari A."/>
            <person name="Zheng C.-J."/>
            <person name="Schuster L."/>
            <person name="Cowan T.M."/>
            <person name="Smanski M.J."/>
            <person name="Chevrette M.G."/>
            <person name="De Carvalho L.P.S."/>
            <person name="Shen B."/>
        </authorList>
    </citation>
    <scope>NUCLEOTIDE SEQUENCE [LARGE SCALE GENOMIC DNA]</scope>
    <source>
        <strain evidence="4 5">NPDC000087</strain>
    </source>
</reference>
<dbReference type="InterPro" id="IPR027417">
    <property type="entry name" value="P-loop_NTPase"/>
</dbReference>
<proteinExistence type="predicted"/>
<dbReference type="Pfam" id="PF13191">
    <property type="entry name" value="AAA_16"/>
    <property type="match status" value="1"/>
</dbReference>
<keyword evidence="2" id="KW-0067">ATP-binding</keyword>
<dbReference type="Gene3D" id="3.40.50.300">
    <property type="entry name" value="P-loop containing nucleotide triphosphate hydrolases"/>
    <property type="match status" value="1"/>
</dbReference>
<dbReference type="SUPFAM" id="SSF46894">
    <property type="entry name" value="C-terminal effector domain of the bipartite response regulators"/>
    <property type="match status" value="1"/>
</dbReference>
<dbReference type="Gene3D" id="1.10.10.10">
    <property type="entry name" value="Winged helix-like DNA-binding domain superfamily/Winged helix DNA-binding domain"/>
    <property type="match status" value="1"/>
</dbReference>
<dbReference type="PRINTS" id="PR00038">
    <property type="entry name" value="HTHLUXR"/>
</dbReference>
<evidence type="ECO:0000313" key="4">
    <source>
        <dbReference type="EMBL" id="MFF5287851.1"/>
    </source>
</evidence>
<evidence type="ECO:0000256" key="1">
    <source>
        <dbReference type="ARBA" id="ARBA00022741"/>
    </source>
</evidence>
<dbReference type="PANTHER" id="PTHR16305">
    <property type="entry name" value="TESTICULAR SOLUBLE ADENYLYL CYCLASE"/>
    <property type="match status" value="1"/>
</dbReference>
<dbReference type="EMBL" id="JBIAZU010000001">
    <property type="protein sequence ID" value="MFF5287851.1"/>
    <property type="molecule type" value="Genomic_DNA"/>
</dbReference>
<dbReference type="Pfam" id="PF00196">
    <property type="entry name" value="GerE"/>
    <property type="match status" value="1"/>
</dbReference>
<dbReference type="PROSITE" id="PS50043">
    <property type="entry name" value="HTH_LUXR_2"/>
    <property type="match status" value="1"/>
</dbReference>
<gene>
    <name evidence="4" type="ORF">ACFY35_00335</name>
</gene>
<dbReference type="InterPro" id="IPR041664">
    <property type="entry name" value="AAA_16"/>
</dbReference>
<dbReference type="InterPro" id="IPR011990">
    <property type="entry name" value="TPR-like_helical_dom_sf"/>
</dbReference>
<dbReference type="Proteomes" id="UP001602245">
    <property type="component" value="Unassembled WGS sequence"/>
</dbReference>
<accession>A0ABW6W6M5</accession>
<keyword evidence="1" id="KW-0547">Nucleotide-binding</keyword>
<dbReference type="InterPro" id="IPR036388">
    <property type="entry name" value="WH-like_DNA-bd_sf"/>
</dbReference>
<dbReference type="Gene3D" id="1.25.40.10">
    <property type="entry name" value="Tetratricopeptide repeat domain"/>
    <property type="match status" value="2"/>
</dbReference>